<proteinExistence type="predicted"/>
<accession>A0A817ZML1</accession>
<keyword evidence="1" id="KW-0472">Membrane</keyword>
<comment type="caution">
    <text evidence="2">The sequence shown here is derived from an EMBL/GenBank/DDBJ whole genome shotgun (WGS) entry which is preliminary data.</text>
</comment>
<evidence type="ECO:0000313" key="3">
    <source>
        <dbReference type="Proteomes" id="UP000663869"/>
    </source>
</evidence>
<keyword evidence="1" id="KW-0812">Transmembrane</keyword>
<gene>
    <name evidence="2" type="ORF">FME351_LOCUS8451</name>
</gene>
<feature type="transmembrane region" description="Helical" evidence="1">
    <location>
        <begin position="68"/>
        <end position="87"/>
    </location>
</feature>
<sequence length="187" mass="21863">MHSTKEDQVAIKYSERRYFSLMDNDHYYYLVQNDSLLTCTLRNFTDTSSEMRLINGESQSLKKLPMWLLFRKAIIYLCVVWTVYMITYQDFIKPPITDQSWPWLRTSFVSNIQAQQAYDNGTNRNLNKSMNNKSFRLMIPATMEVSNKNSVKQQAALEARQDLRSTQGNVEQAIEFIIEVSQTNVSS</sequence>
<dbReference type="EMBL" id="CAJNYU010000848">
    <property type="protein sequence ID" value="CAF3394302.1"/>
    <property type="molecule type" value="Genomic_DNA"/>
</dbReference>
<reference evidence="2" key="1">
    <citation type="submission" date="2021-02" db="EMBL/GenBank/DDBJ databases">
        <authorList>
            <person name="Nowell W R."/>
        </authorList>
    </citation>
    <scope>NUCLEOTIDE SEQUENCE</scope>
</reference>
<name>A0A817ZML1_9BILA</name>
<organism evidence="2 3">
    <name type="scientific">Rotaria socialis</name>
    <dbReference type="NCBI Taxonomy" id="392032"/>
    <lineage>
        <taxon>Eukaryota</taxon>
        <taxon>Metazoa</taxon>
        <taxon>Spiralia</taxon>
        <taxon>Gnathifera</taxon>
        <taxon>Rotifera</taxon>
        <taxon>Eurotatoria</taxon>
        <taxon>Bdelloidea</taxon>
        <taxon>Philodinida</taxon>
        <taxon>Philodinidae</taxon>
        <taxon>Rotaria</taxon>
    </lineage>
</organism>
<protein>
    <submittedName>
        <fullName evidence="2">Uncharacterized protein</fullName>
    </submittedName>
</protein>
<evidence type="ECO:0000256" key="1">
    <source>
        <dbReference type="SAM" id="Phobius"/>
    </source>
</evidence>
<dbReference type="Proteomes" id="UP000663869">
    <property type="component" value="Unassembled WGS sequence"/>
</dbReference>
<evidence type="ECO:0000313" key="2">
    <source>
        <dbReference type="EMBL" id="CAF3394302.1"/>
    </source>
</evidence>
<dbReference type="AlphaFoldDB" id="A0A817ZML1"/>
<keyword evidence="1" id="KW-1133">Transmembrane helix</keyword>